<dbReference type="GO" id="GO:0005576">
    <property type="term" value="C:extracellular region"/>
    <property type="evidence" value="ECO:0007669"/>
    <property type="project" value="UniProtKB-SubCell"/>
</dbReference>
<dbReference type="Pfam" id="PF14670">
    <property type="entry name" value="FXa_inhibition"/>
    <property type="match status" value="1"/>
</dbReference>
<sequence length="119" mass="13424">MSTHVDENECRHSNGQCDTYCVNTAGSFACSCETGFQLDDDGFTCKDYNECERSNGGCSHGCVNTLGSYACECPNTHYKEVDNKTCHGERFTDSQKQNFLIFLLLLLFYLFRILRSANN</sequence>
<reference evidence="13" key="1">
    <citation type="submission" date="2012-12" db="EMBL/GenBank/DDBJ databases">
        <authorList>
            <person name="Hellsten U."/>
            <person name="Grimwood J."/>
            <person name="Chapman J.A."/>
            <person name="Shapiro H."/>
            <person name="Aerts A."/>
            <person name="Otillar R.P."/>
            <person name="Terry A.Y."/>
            <person name="Boore J.L."/>
            <person name="Simakov O."/>
            <person name="Marletaz F."/>
            <person name="Cho S.-J."/>
            <person name="Edsinger-Gonzales E."/>
            <person name="Havlak P."/>
            <person name="Kuo D.-H."/>
            <person name="Larsson T."/>
            <person name="Lv J."/>
            <person name="Arendt D."/>
            <person name="Savage R."/>
            <person name="Osoegawa K."/>
            <person name="de Jong P."/>
            <person name="Lindberg D.R."/>
            <person name="Seaver E.C."/>
            <person name="Weisblat D.A."/>
            <person name="Putnam N.H."/>
            <person name="Grigoriev I.V."/>
            <person name="Rokhsar D.S."/>
        </authorList>
    </citation>
    <scope>NUCLEOTIDE SEQUENCE</scope>
    <source>
        <strain evidence="13">I ESC-2004</strain>
    </source>
</reference>
<evidence type="ECO:0000259" key="10">
    <source>
        <dbReference type="SMART" id="SM00181"/>
    </source>
</evidence>
<dbReference type="SMART" id="SM00179">
    <property type="entry name" value="EGF_CA"/>
    <property type="match status" value="2"/>
</dbReference>
<evidence type="ECO:0000313" key="11">
    <source>
        <dbReference type="EMBL" id="ELU15928.1"/>
    </source>
</evidence>
<evidence type="ECO:0000313" key="13">
    <source>
        <dbReference type="Proteomes" id="UP000014760"/>
    </source>
</evidence>
<gene>
    <name evidence="11" type="ORF">CAPTEDRAFT_144967</name>
</gene>
<keyword evidence="8" id="KW-1133">Transmembrane helix</keyword>
<keyword evidence="7" id="KW-0325">Glycoprotein</keyword>
<reference evidence="12" key="3">
    <citation type="submission" date="2015-06" db="UniProtKB">
        <authorList>
            <consortium name="EnsemblMetazoa"/>
        </authorList>
    </citation>
    <scope>IDENTIFICATION</scope>
</reference>
<accession>R7VAQ3</accession>
<dbReference type="SMART" id="SM00181">
    <property type="entry name" value="EGF"/>
    <property type="match status" value="2"/>
</dbReference>
<name>R7VAQ3_CAPTE</name>
<dbReference type="AlphaFoldDB" id="R7VAQ3"/>
<feature type="domain" description="EGF-like calcium-binding" evidence="9">
    <location>
        <begin position="47"/>
        <end position="87"/>
    </location>
</feature>
<protein>
    <recommendedName>
        <fullName evidence="14">EGF-like domain-containing protein</fullName>
    </recommendedName>
</protein>
<keyword evidence="2" id="KW-0964">Secreted</keyword>
<dbReference type="InterPro" id="IPR001881">
    <property type="entry name" value="EGF-like_Ca-bd_dom"/>
</dbReference>
<evidence type="ECO:0000256" key="2">
    <source>
        <dbReference type="ARBA" id="ARBA00022525"/>
    </source>
</evidence>
<evidence type="ECO:0000256" key="4">
    <source>
        <dbReference type="ARBA" id="ARBA00022729"/>
    </source>
</evidence>
<feature type="domain" description="EGF-like" evidence="10">
    <location>
        <begin position="9"/>
        <end position="46"/>
    </location>
</feature>
<reference evidence="11 13" key="2">
    <citation type="journal article" date="2013" name="Nature">
        <title>Insights into bilaterian evolution from three spiralian genomes.</title>
        <authorList>
            <person name="Simakov O."/>
            <person name="Marletaz F."/>
            <person name="Cho S.J."/>
            <person name="Edsinger-Gonzales E."/>
            <person name="Havlak P."/>
            <person name="Hellsten U."/>
            <person name="Kuo D.H."/>
            <person name="Larsson T."/>
            <person name="Lv J."/>
            <person name="Arendt D."/>
            <person name="Savage R."/>
            <person name="Osoegawa K."/>
            <person name="de Jong P."/>
            <person name="Grimwood J."/>
            <person name="Chapman J.A."/>
            <person name="Shapiro H."/>
            <person name="Aerts A."/>
            <person name="Otillar R.P."/>
            <person name="Terry A.Y."/>
            <person name="Boore J.L."/>
            <person name="Grigoriev I.V."/>
            <person name="Lindberg D.R."/>
            <person name="Seaver E.C."/>
            <person name="Weisblat D.A."/>
            <person name="Putnam N.H."/>
            <person name="Rokhsar D.S."/>
        </authorList>
    </citation>
    <scope>NUCLEOTIDE SEQUENCE</scope>
    <source>
        <strain evidence="11 13">I ESC-2004</strain>
    </source>
</reference>
<evidence type="ECO:0000256" key="8">
    <source>
        <dbReference type="SAM" id="Phobius"/>
    </source>
</evidence>
<dbReference type="PROSITE" id="PS01187">
    <property type="entry name" value="EGF_CA"/>
    <property type="match status" value="1"/>
</dbReference>
<dbReference type="PANTHER" id="PTHR47333:SF4">
    <property type="entry name" value="EGF-LIKE DOMAIN-CONTAINING PROTEIN"/>
    <property type="match status" value="1"/>
</dbReference>
<dbReference type="SUPFAM" id="SSF57196">
    <property type="entry name" value="EGF/Laminin"/>
    <property type="match status" value="2"/>
</dbReference>
<dbReference type="InterPro" id="IPR052080">
    <property type="entry name" value="vWF_C/EGF_Fibrillin"/>
</dbReference>
<keyword evidence="13" id="KW-1185">Reference proteome</keyword>
<keyword evidence="3" id="KW-0245">EGF-like domain</keyword>
<evidence type="ECO:0000256" key="3">
    <source>
        <dbReference type="ARBA" id="ARBA00022536"/>
    </source>
</evidence>
<evidence type="ECO:0000313" key="12">
    <source>
        <dbReference type="EnsemblMetazoa" id="CapteP144967"/>
    </source>
</evidence>
<keyword evidence="5" id="KW-0677">Repeat</keyword>
<dbReference type="Pfam" id="PF07645">
    <property type="entry name" value="EGF_CA"/>
    <property type="match status" value="1"/>
</dbReference>
<feature type="domain" description="EGF-like" evidence="10">
    <location>
        <begin position="50"/>
        <end position="87"/>
    </location>
</feature>
<dbReference type="OMA" id="ERTCISD"/>
<dbReference type="EMBL" id="KB293472">
    <property type="protein sequence ID" value="ELU15928.1"/>
    <property type="molecule type" value="Genomic_DNA"/>
</dbReference>
<dbReference type="InterPro" id="IPR049883">
    <property type="entry name" value="NOTCH1_EGF-like"/>
</dbReference>
<keyword evidence="4" id="KW-0732">Signal</keyword>
<dbReference type="STRING" id="283909.R7VAQ3"/>
<dbReference type="FunFam" id="2.10.25.10:FF:000240">
    <property type="entry name" value="Vitamin K-dependent protein S"/>
    <property type="match status" value="1"/>
</dbReference>
<dbReference type="Gene3D" id="2.10.25.10">
    <property type="entry name" value="Laminin"/>
    <property type="match status" value="2"/>
</dbReference>
<keyword evidence="6" id="KW-1015">Disulfide bond</keyword>
<dbReference type="HOGENOM" id="CLU_004826_9_1_1"/>
<dbReference type="InterPro" id="IPR018097">
    <property type="entry name" value="EGF_Ca-bd_CS"/>
</dbReference>
<keyword evidence="8" id="KW-0472">Membrane</keyword>
<dbReference type="EMBL" id="AMQN01017738">
    <property type="status" value="NOT_ANNOTATED_CDS"/>
    <property type="molecule type" value="Genomic_DNA"/>
</dbReference>
<dbReference type="OrthoDB" id="6229058at2759"/>
<proteinExistence type="predicted"/>
<keyword evidence="8" id="KW-0812">Transmembrane</keyword>
<comment type="subcellular location">
    <subcellularLocation>
        <location evidence="1">Secreted</location>
    </subcellularLocation>
</comment>
<evidence type="ECO:0000256" key="6">
    <source>
        <dbReference type="ARBA" id="ARBA00023157"/>
    </source>
</evidence>
<dbReference type="GO" id="GO:0005509">
    <property type="term" value="F:calcium ion binding"/>
    <property type="evidence" value="ECO:0007669"/>
    <property type="project" value="InterPro"/>
</dbReference>
<evidence type="ECO:0000256" key="7">
    <source>
        <dbReference type="ARBA" id="ARBA00023180"/>
    </source>
</evidence>
<feature type="transmembrane region" description="Helical" evidence="8">
    <location>
        <begin position="99"/>
        <end position="117"/>
    </location>
</feature>
<evidence type="ECO:0000259" key="9">
    <source>
        <dbReference type="SMART" id="SM00179"/>
    </source>
</evidence>
<evidence type="ECO:0000256" key="1">
    <source>
        <dbReference type="ARBA" id="ARBA00004613"/>
    </source>
</evidence>
<feature type="domain" description="EGF-like calcium-binding" evidence="9">
    <location>
        <begin position="6"/>
        <end position="46"/>
    </location>
</feature>
<dbReference type="Proteomes" id="UP000014760">
    <property type="component" value="Unassembled WGS sequence"/>
</dbReference>
<evidence type="ECO:0008006" key="14">
    <source>
        <dbReference type="Google" id="ProtNLM"/>
    </source>
</evidence>
<dbReference type="EnsemblMetazoa" id="CapteT144967">
    <property type="protein sequence ID" value="CapteP144967"/>
    <property type="gene ID" value="CapteG144967"/>
</dbReference>
<evidence type="ECO:0000256" key="5">
    <source>
        <dbReference type="ARBA" id="ARBA00022737"/>
    </source>
</evidence>
<dbReference type="InterPro" id="IPR000742">
    <property type="entry name" value="EGF"/>
</dbReference>
<organism evidence="11">
    <name type="scientific">Capitella teleta</name>
    <name type="common">Polychaete worm</name>
    <dbReference type="NCBI Taxonomy" id="283909"/>
    <lineage>
        <taxon>Eukaryota</taxon>
        <taxon>Metazoa</taxon>
        <taxon>Spiralia</taxon>
        <taxon>Lophotrochozoa</taxon>
        <taxon>Annelida</taxon>
        <taxon>Polychaeta</taxon>
        <taxon>Sedentaria</taxon>
        <taxon>Scolecida</taxon>
        <taxon>Capitellidae</taxon>
        <taxon>Capitella</taxon>
    </lineage>
</organism>
<dbReference type="PANTHER" id="PTHR47333">
    <property type="entry name" value="VON WILLEBRAND FACTOR C AND EGF DOMAIN-CONTAINING PROTEIN"/>
    <property type="match status" value="1"/>
</dbReference>